<keyword evidence="1" id="KW-0472">Membrane</keyword>
<dbReference type="RefSeq" id="WP_304996109.1">
    <property type="nucleotide sequence ID" value="NZ_CP101717.1"/>
</dbReference>
<organism evidence="2">
    <name type="scientific">Salinispirillum sp. LH 10-3-1</name>
    <dbReference type="NCBI Taxonomy" id="2952525"/>
    <lineage>
        <taxon>Bacteria</taxon>
        <taxon>Pseudomonadati</taxon>
        <taxon>Pseudomonadota</taxon>
        <taxon>Gammaproteobacteria</taxon>
        <taxon>Oceanospirillales</taxon>
        <taxon>Saccharospirillaceae</taxon>
        <taxon>Salinispirillum</taxon>
    </lineage>
</organism>
<reference evidence="2" key="1">
    <citation type="submission" date="2022-07" db="EMBL/GenBank/DDBJ databases">
        <title>Complete genome sequence of Salinispirillum sp. LH10-3-1 capable of multiple carbohydrate inversion isolated from a soda lake.</title>
        <authorList>
            <person name="Liu J."/>
            <person name="Zhai Y."/>
            <person name="Zhang H."/>
            <person name="Yang H."/>
            <person name="Qu J."/>
            <person name="Li J."/>
        </authorList>
    </citation>
    <scope>NUCLEOTIDE SEQUENCE</scope>
    <source>
        <strain evidence="2">LH 10-3-1</strain>
    </source>
</reference>
<gene>
    <name evidence="2" type="ORF">NFC81_03260</name>
</gene>
<dbReference type="AlphaFoldDB" id="A0AB38YHN6"/>
<feature type="transmembrane region" description="Helical" evidence="1">
    <location>
        <begin position="20"/>
        <end position="39"/>
    </location>
</feature>
<accession>A0AB38YHN6</accession>
<keyword evidence="1" id="KW-1133">Transmembrane helix</keyword>
<keyword evidence="1" id="KW-0812">Transmembrane</keyword>
<dbReference type="EMBL" id="CP101717">
    <property type="protein sequence ID" value="WLD58823.1"/>
    <property type="molecule type" value="Genomic_DNA"/>
</dbReference>
<name>A0AB38YHN6_9GAMM</name>
<protein>
    <submittedName>
        <fullName evidence="2">Uncharacterized protein</fullName>
    </submittedName>
</protein>
<evidence type="ECO:0000256" key="1">
    <source>
        <dbReference type="SAM" id="Phobius"/>
    </source>
</evidence>
<evidence type="ECO:0000313" key="2">
    <source>
        <dbReference type="EMBL" id="WLD58823.1"/>
    </source>
</evidence>
<sequence length="131" mass="14861">MDADVPQRTGLGGTALMEALATLAGIGCLVGMVWVLFFMNKGKSPIYQVDRDQILSLLKKVLAGDAHDMEWRTFLSVQIRYDEFLESVRFRCEKLDEQYSGNSRGNILNKAGRAQLEDIIAELEEYDHKEF</sequence>
<proteinExistence type="predicted"/>